<evidence type="ECO:0000256" key="2">
    <source>
        <dbReference type="ARBA" id="ARBA00007651"/>
    </source>
</evidence>
<dbReference type="GO" id="GO:0005886">
    <property type="term" value="C:plasma membrane"/>
    <property type="evidence" value="ECO:0007669"/>
    <property type="project" value="UniProtKB-SubCell"/>
</dbReference>
<name>A0AAW1W2H1_RUBAR</name>
<evidence type="ECO:0000256" key="6">
    <source>
        <dbReference type="ARBA" id="ARBA00022989"/>
    </source>
</evidence>
<keyword evidence="11" id="KW-1185">Reference proteome</keyword>
<feature type="domain" description="Casparian strip membrane protein" evidence="9">
    <location>
        <begin position="17"/>
        <end position="102"/>
    </location>
</feature>
<accession>A0AAW1W2H1</accession>
<proteinExistence type="inferred from homology"/>
<protein>
    <recommendedName>
        <fullName evidence="8">CASP-like protein</fullName>
    </recommendedName>
</protein>
<feature type="transmembrane region" description="Helical" evidence="8">
    <location>
        <begin position="20"/>
        <end position="42"/>
    </location>
</feature>
<comment type="similarity">
    <text evidence="2 8">Belongs to the Casparian strip membrane proteins (CASP) family.</text>
</comment>
<dbReference type="PANTHER" id="PTHR33573">
    <property type="entry name" value="CASP-LIKE PROTEIN 4A4"/>
    <property type="match status" value="1"/>
</dbReference>
<dbReference type="AlphaFoldDB" id="A0AAW1W2H1"/>
<evidence type="ECO:0000256" key="8">
    <source>
        <dbReference type="RuleBase" id="RU361233"/>
    </source>
</evidence>
<comment type="subcellular location">
    <subcellularLocation>
        <location evidence="1 8">Cell membrane</location>
        <topology evidence="1 8">Multi-pass membrane protein</topology>
    </subcellularLocation>
</comment>
<keyword evidence="5 8" id="KW-0812">Transmembrane</keyword>
<comment type="caution">
    <text evidence="8">Lacks conserved residue(s) required for the propagation of feature annotation.</text>
</comment>
<keyword evidence="4 8" id="KW-1003">Cell membrane</keyword>
<organism evidence="10 11">
    <name type="scientific">Rubus argutus</name>
    <name type="common">Southern blackberry</name>
    <dbReference type="NCBI Taxonomy" id="59490"/>
    <lineage>
        <taxon>Eukaryota</taxon>
        <taxon>Viridiplantae</taxon>
        <taxon>Streptophyta</taxon>
        <taxon>Embryophyta</taxon>
        <taxon>Tracheophyta</taxon>
        <taxon>Spermatophyta</taxon>
        <taxon>Magnoliopsida</taxon>
        <taxon>eudicotyledons</taxon>
        <taxon>Gunneridae</taxon>
        <taxon>Pentapetalae</taxon>
        <taxon>rosids</taxon>
        <taxon>fabids</taxon>
        <taxon>Rosales</taxon>
        <taxon>Rosaceae</taxon>
        <taxon>Rosoideae</taxon>
        <taxon>Rosoideae incertae sedis</taxon>
        <taxon>Rubus</taxon>
    </lineage>
</organism>
<reference evidence="10 11" key="1">
    <citation type="journal article" date="2023" name="G3 (Bethesda)">
        <title>A chromosome-length genome assembly and annotation of blackberry (Rubus argutus, cv. 'Hillquist').</title>
        <authorList>
            <person name="Bruna T."/>
            <person name="Aryal R."/>
            <person name="Dudchenko O."/>
            <person name="Sargent D.J."/>
            <person name="Mead D."/>
            <person name="Buti M."/>
            <person name="Cavallini A."/>
            <person name="Hytonen T."/>
            <person name="Andres J."/>
            <person name="Pham M."/>
            <person name="Weisz D."/>
            <person name="Mascagni F."/>
            <person name="Usai G."/>
            <person name="Natali L."/>
            <person name="Bassil N."/>
            <person name="Fernandez G.E."/>
            <person name="Lomsadze A."/>
            <person name="Armour M."/>
            <person name="Olukolu B."/>
            <person name="Poorten T."/>
            <person name="Britton C."/>
            <person name="Davik J."/>
            <person name="Ashrafi H."/>
            <person name="Aiden E.L."/>
            <person name="Borodovsky M."/>
            <person name="Worthington M."/>
        </authorList>
    </citation>
    <scope>NUCLEOTIDE SEQUENCE [LARGE SCALE GENOMIC DNA]</scope>
    <source>
        <strain evidence="10">PI 553951</strain>
    </source>
</reference>
<evidence type="ECO:0000256" key="1">
    <source>
        <dbReference type="ARBA" id="ARBA00004651"/>
    </source>
</evidence>
<evidence type="ECO:0000259" key="9">
    <source>
        <dbReference type="Pfam" id="PF04535"/>
    </source>
</evidence>
<evidence type="ECO:0000313" key="10">
    <source>
        <dbReference type="EMBL" id="KAK9913491.1"/>
    </source>
</evidence>
<evidence type="ECO:0000256" key="4">
    <source>
        <dbReference type="ARBA" id="ARBA00022475"/>
    </source>
</evidence>
<evidence type="ECO:0000313" key="11">
    <source>
        <dbReference type="Proteomes" id="UP001457282"/>
    </source>
</evidence>
<gene>
    <name evidence="10" type="ORF">M0R45_037305</name>
</gene>
<comment type="subunit">
    <text evidence="3 8">Homodimer and heterodimers.</text>
</comment>
<evidence type="ECO:0000256" key="3">
    <source>
        <dbReference type="ARBA" id="ARBA00011489"/>
    </source>
</evidence>
<dbReference type="EMBL" id="JBEDUW010000007">
    <property type="protein sequence ID" value="KAK9913491.1"/>
    <property type="molecule type" value="Genomic_DNA"/>
</dbReference>
<comment type="caution">
    <text evidence="10">The sequence shown here is derived from an EMBL/GenBank/DDBJ whole genome shotgun (WGS) entry which is preliminary data.</text>
</comment>
<dbReference type="Proteomes" id="UP001457282">
    <property type="component" value="Unassembled WGS sequence"/>
</dbReference>
<dbReference type="PANTHER" id="PTHR33573:SF40">
    <property type="entry name" value="CASP-LIKE PROTEIN 4D2"/>
    <property type="match status" value="1"/>
</dbReference>
<evidence type="ECO:0000256" key="5">
    <source>
        <dbReference type="ARBA" id="ARBA00022692"/>
    </source>
</evidence>
<dbReference type="Pfam" id="PF04535">
    <property type="entry name" value="CASP_dom"/>
    <property type="match status" value="1"/>
</dbReference>
<sequence>MDQYTYSEKPSLFTPRVLKVAAIGLRILTTIFLFLSLSILIAKVNADVVKINSVDTYTLHFYDLVGYRYMTATIIIGSAYSIWQTVTTVVHLRKGYQGNLVLEYYGDKDLSMTGELQREAYKLARKTVITFTSISKWDMQQMVLSSLDSSAAIVLSELSTYRNP</sequence>
<keyword evidence="7 8" id="KW-0472">Membrane</keyword>
<evidence type="ECO:0000256" key="7">
    <source>
        <dbReference type="ARBA" id="ARBA00023136"/>
    </source>
</evidence>
<dbReference type="InterPro" id="IPR006702">
    <property type="entry name" value="CASP_dom"/>
</dbReference>
<keyword evidence="6 8" id="KW-1133">Transmembrane helix</keyword>